<feature type="compositionally biased region" description="Polar residues" evidence="5">
    <location>
        <begin position="119"/>
        <end position="129"/>
    </location>
</feature>
<feature type="compositionally biased region" description="Basic and acidic residues" evidence="5">
    <location>
        <begin position="279"/>
        <end position="288"/>
    </location>
</feature>
<dbReference type="InterPro" id="IPR051219">
    <property type="entry name" value="Heterochromatin_chromo-domain"/>
</dbReference>
<feature type="compositionally biased region" description="Acidic residues" evidence="5">
    <location>
        <begin position="233"/>
        <end position="247"/>
    </location>
</feature>
<dbReference type="GO" id="GO:0005634">
    <property type="term" value="C:nucleus"/>
    <property type="evidence" value="ECO:0007669"/>
    <property type="project" value="UniProtKB-SubCell"/>
</dbReference>
<sequence length="393" mass="42770">MAKLGKKVAESKRRNGVAAESENEDKDQQGSNGNTSASNPSGRLSKKPANKRKAPLTVASGSEDSDDQTSNSNAADVSNARNKRKVGRGRKASTAAGKNGKKLVVEDSVASGTEDSDDQSSNAADVSNPRNKRKVGRARKATTPAAKNGKKVAVEDSEDDANDSDVDVSVDGSSKKVGVKRKSRRSVPAGTEDSEDLPSTSKAGADASNPIKKRKLSKAKPSTPKNGKKAAEEDSEADNDVENDEDQSAQPQKVVAKSKATQNVKKTKGRGRPTAGTKKVGDPTDPEKQWEVEKIIDYVVTKEGDMFKIRWKKYGPQDDSWEPRKNLACDALIEKFMRELITQQNVDAKELRESPKKTERLVDECYPRTNLHNRIERSSKRSAAKNRIFYGED</sequence>
<evidence type="ECO:0000313" key="8">
    <source>
        <dbReference type="Proteomes" id="UP000002282"/>
    </source>
</evidence>
<feature type="region of interest" description="Disordered" evidence="5">
    <location>
        <begin position="1"/>
        <end position="288"/>
    </location>
</feature>
<keyword evidence="8" id="KW-1185">Reference proteome</keyword>
<gene>
    <name evidence="7" type="primary">Dyak\GE15582</name>
    <name evidence="7" type="synonym">dyak_GLEANR_17084</name>
    <name evidence="7" type="synonym">GE15582</name>
    <name evidence="7" type="ORF">Dyak_GE15582</name>
</gene>
<dbReference type="CDD" id="cd00024">
    <property type="entry name" value="CD_CSD"/>
    <property type="match status" value="1"/>
</dbReference>
<dbReference type="PANTHER" id="PTHR22812">
    <property type="entry name" value="CHROMOBOX PROTEIN"/>
    <property type="match status" value="1"/>
</dbReference>
<evidence type="ECO:0000256" key="5">
    <source>
        <dbReference type="SAM" id="MobiDB-lite"/>
    </source>
</evidence>
<evidence type="ECO:0000313" key="7">
    <source>
        <dbReference type="EMBL" id="EDX02626.2"/>
    </source>
</evidence>
<evidence type="ECO:0000256" key="4">
    <source>
        <dbReference type="ARBA" id="ARBA00023242"/>
    </source>
</evidence>
<keyword evidence="4" id="KW-0539">Nucleus</keyword>
<dbReference type="InterPro" id="IPR016197">
    <property type="entry name" value="Chromo-like_dom_sf"/>
</dbReference>
<dbReference type="AlphaFoldDB" id="B4Q2I5"/>
<evidence type="ECO:0000256" key="3">
    <source>
        <dbReference type="ARBA" id="ARBA00022454"/>
    </source>
</evidence>
<keyword evidence="3" id="KW-0158">Chromosome</keyword>
<evidence type="ECO:0000256" key="1">
    <source>
        <dbReference type="ARBA" id="ARBA00004123"/>
    </source>
</evidence>
<feature type="domain" description="Chromo" evidence="6">
    <location>
        <begin position="290"/>
        <end position="348"/>
    </location>
</feature>
<feature type="compositionally biased region" description="Polar residues" evidence="5">
    <location>
        <begin position="29"/>
        <end position="42"/>
    </location>
</feature>
<organism evidence="7 8">
    <name type="scientific">Drosophila yakuba</name>
    <name type="common">Fruit fly</name>
    <dbReference type="NCBI Taxonomy" id="7245"/>
    <lineage>
        <taxon>Eukaryota</taxon>
        <taxon>Metazoa</taxon>
        <taxon>Ecdysozoa</taxon>
        <taxon>Arthropoda</taxon>
        <taxon>Hexapoda</taxon>
        <taxon>Insecta</taxon>
        <taxon>Pterygota</taxon>
        <taxon>Neoptera</taxon>
        <taxon>Endopterygota</taxon>
        <taxon>Diptera</taxon>
        <taxon>Brachycera</taxon>
        <taxon>Muscomorpha</taxon>
        <taxon>Ephydroidea</taxon>
        <taxon>Drosophilidae</taxon>
        <taxon>Drosophila</taxon>
        <taxon>Sophophora</taxon>
    </lineage>
</organism>
<accession>B4Q2I5</accession>
<dbReference type="OrthoDB" id="5376140at2759"/>
<dbReference type="InterPro" id="IPR000953">
    <property type="entry name" value="Chromo/chromo_shadow_dom"/>
</dbReference>
<dbReference type="SMART" id="SM00298">
    <property type="entry name" value="CHROMO"/>
    <property type="match status" value="1"/>
</dbReference>
<dbReference type="GO" id="GO:0005694">
    <property type="term" value="C:chromosome"/>
    <property type="evidence" value="ECO:0007669"/>
    <property type="project" value="UniProtKB-SubCell"/>
</dbReference>
<dbReference type="InterPro" id="IPR023780">
    <property type="entry name" value="Chromo_domain"/>
</dbReference>
<evidence type="ECO:0000259" key="6">
    <source>
        <dbReference type="PROSITE" id="PS50013"/>
    </source>
</evidence>
<dbReference type="Pfam" id="PF00385">
    <property type="entry name" value="Chromo"/>
    <property type="match status" value="1"/>
</dbReference>
<evidence type="ECO:0000256" key="2">
    <source>
        <dbReference type="ARBA" id="ARBA00004286"/>
    </source>
</evidence>
<dbReference type="SMR" id="B4Q2I5"/>
<dbReference type="KEGG" id="dya:Dyak_GE15582"/>
<dbReference type="PROSITE" id="PS50013">
    <property type="entry name" value="CHROMO_2"/>
    <property type="match status" value="1"/>
</dbReference>
<reference evidence="7 8" key="1">
    <citation type="journal article" date="2007" name="Nature">
        <title>Evolution of genes and genomes on the Drosophila phylogeny.</title>
        <authorList>
            <consortium name="Drosophila 12 Genomes Consortium"/>
            <person name="Clark A.G."/>
            <person name="Eisen M.B."/>
            <person name="Smith D.R."/>
            <person name="Bergman C.M."/>
            <person name="Oliver B."/>
            <person name="Markow T.A."/>
            <person name="Kaufman T.C."/>
            <person name="Kellis M."/>
            <person name="Gelbart W."/>
            <person name="Iyer V.N."/>
            <person name="Pollard D.A."/>
            <person name="Sackton T.B."/>
            <person name="Larracuente A.M."/>
            <person name="Singh N.D."/>
            <person name="Abad J.P."/>
            <person name="Abt D.N."/>
            <person name="Adryan B."/>
            <person name="Aguade M."/>
            <person name="Akashi H."/>
            <person name="Anderson W.W."/>
            <person name="Aquadro C.F."/>
            <person name="Ardell D.H."/>
            <person name="Arguello R."/>
            <person name="Artieri C.G."/>
            <person name="Barbash D.A."/>
            <person name="Barker D."/>
            <person name="Barsanti P."/>
            <person name="Batterham P."/>
            <person name="Batzoglou S."/>
            <person name="Begun D."/>
            <person name="Bhutkar A."/>
            <person name="Blanco E."/>
            <person name="Bosak S.A."/>
            <person name="Bradley R.K."/>
            <person name="Brand A.D."/>
            <person name="Brent M.R."/>
            <person name="Brooks A.N."/>
            <person name="Brown R.H."/>
            <person name="Butlin R.K."/>
            <person name="Caggese C."/>
            <person name="Calvi B.R."/>
            <person name="Bernardo de Carvalho A."/>
            <person name="Caspi A."/>
            <person name="Castrezana S."/>
            <person name="Celniker S.E."/>
            <person name="Chang J.L."/>
            <person name="Chapple C."/>
            <person name="Chatterji S."/>
            <person name="Chinwalla A."/>
            <person name="Civetta A."/>
            <person name="Clifton S.W."/>
            <person name="Comeron J.M."/>
            <person name="Costello J.C."/>
            <person name="Coyne J.A."/>
            <person name="Daub J."/>
            <person name="David R.G."/>
            <person name="Delcher A.L."/>
            <person name="Delehaunty K."/>
            <person name="Do C.B."/>
            <person name="Ebling H."/>
            <person name="Edwards K."/>
            <person name="Eickbush T."/>
            <person name="Evans J.D."/>
            <person name="Filipski A."/>
            <person name="Findeiss S."/>
            <person name="Freyhult E."/>
            <person name="Fulton L."/>
            <person name="Fulton R."/>
            <person name="Garcia A.C."/>
            <person name="Gardiner A."/>
            <person name="Garfield D.A."/>
            <person name="Garvin B.E."/>
            <person name="Gibson G."/>
            <person name="Gilbert D."/>
            <person name="Gnerre S."/>
            <person name="Godfrey J."/>
            <person name="Good R."/>
            <person name="Gotea V."/>
            <person name="Gravely B."/>
            <person name="Greenberg A.J."/>
            <person name="Griffiths-Jones S."/>
            <person name="Gross S."/>
            <person name="Guigo R."/>
            <person name="Gustafson E.A."/>
            <person name="Haerty W."/>
            <person name="Hahn M.W."/>
            <person name="Halligan D.L."/>
            <person name="Halpern A.L."/>
            <person name="Halter G.M."/>
            <person name="Han M.V."/>
            <person name="Heger A."/>
            <person name="Hillier L."/>
            <person name="Hinrichs A.S."/>
            <person name="Holmes I."/>
            <person name="Hoskins R.A."/>
            <person name="Hubisz M.J."/>
            <person name="Hultmark D."/>
            <person name="Huntley M.A."/>
            <person name="Jaffe D.B."/>
            <person name="Jagadeeshan S."/>
            <person name="Jeck W.R."/>
            <person name="Johnson J."/>
            <person name="Jones C.D."/>
            <person name="Jordan W.C."/>
            <person name="Karpen G.H."/>
            <person name="Kataoka E."/>
            <person name="Keightley P.D."/>
            <person name="Kheradpour P."/>
            <person name="Kirkness E.F."/>
            <person name="Koerich L.B."/>
            <person name="Kristiansen K."/>
            <person name="Kudrna D."/>
            <person name="Kulathinal R.J."/>
            <person name="Kumar S."/>
            <person name="Kwok R."/>
            <person name="Lander E."/>
            <person name="Langley C.H."/>
            <person name="Lapoint R."/>
            <person name="Lazzaro B.P."/>
            <person name="Lee S.J."/>
            <person name="Levesque L."/>
            <person name="Li R."/>
            <person name="Lin C.F."/>
            <person name="Lin M.F."/>
            <person name="Lindblad-Toh K."/>
            <person name="Llopart A."/>
            <person name="Long M."/>
            <person name="Low L."/>
            <person name="Lozovsky E."/>
            <person name="Lu J."/>
            <person name="Luo M."/>
            <person name="Machado C.A."/>
            <person name="Makalowski W."/>
            <person name="Marzo M."/>
            <person name="Matsuda M."/>
            <person name="Matzkin L."/>
            <person name="McAllister B."/>
            <person name="McBride C.S."/>
            <person name="McKernan B."/>
            <person name="McKernan K."/>
            <person name="Mendez-Lago M."/>
            <person name="Minx P."/>
            <person name="Mollenhauer M.U."/>
            <person name="Montooth K."/>
            <person name="Mount S.M."/>
            <person name="Mu X."/>
            <person name="Myers E."/>
            <person name="Negre B."/>
            <person name="Newfeld S."/>
            <person name="Nielsen R."/>
            <person name="Noor M.A."/>
            <person name="O'Grady P."/>
            <person name="Pachter L."/>
            <person name="Papaceit M."/>
            <person name="Parisi M.J."/>
            <person name="Parisi M."/>
            <person name="Parts L."/>
            <person name="Pedersen J.S."/>
            <person name="Pesole G."/>
            <person name="Phillippy A.M."/>
            <person name="Ponting C.P."/>
            <person name="Pop M."/>
            <person name="Porcelli D."/>
            <person name="Powell J.R."/>
            <person name="Prohaska S."/>
            <person name="Pruitt K."/>
            <person name="Puig M."/>
            <person name="Quesneville H."/>
            <person name="Ram K.R."/>
            <person name="Rand D."/>
            <person name="Rasmussen M.D."/>
            <person name="Reed L.K."/>
            <person name="Reenan R."/>
            <person name="Reily A."/>
            <person name="Remington K.A."/>
            <person name="Rieger T.T."/>
            <person name="Ritchie M.G."/>
            <person name="Robin C."/>
            <person name="Rogers Y.H."/>
            <person name="Rohde C."/>
            <person name="Rozas J."/>
            <person name="Rubenfield M.J."/>
            <person name="Ruiz A."/>
            <person name="Russo S."/>
            <person name="Salzberg S.L."/>
            <person name="Sanchez-Gracia A."/>
            <person name="Saranga D.J."/>
            <person name="Sato H."/>
            <person name="Schaeffer S.W."/>
            <person name="Schatz M.C."/>
            <person name="Schlenke T."/>
            <person name="Schwartz R."/>
            <person name="Segarra C."/>
            <person name="Singh R.S."/>
            <person name="Sirot L."/>
            <person name="Sirota M."/>
            <person name="Sisneros N.B."/>
            <person name="Smith C.D."/>
            <person name="Smith T.F."/>
            <person name="Spieth J."/>
            <person name="Stage D.E."/>
            <person name="Stark A."/>
            <person name="Stephan W."/>
            <person name="Strausberg R.L."/>
            <person name="Strempel S."/>
            <person name="Sturgill D."/>
            <person name="Sutton G."/>
            <person name="Sutton G.G."/>
            <person name="Tao W."/>
            <person name="Teichmann S."/>
            <person name="Tobari Y.N."/>
            <person name="Tomimura Y."/>
            <person name="Tsolas J.M."/>
            <person name="Valente V.L."/>
            <person name="Venter E."/>
            <person name="Venter J.C."/>
            <person name="Vicario S."/>
            <person name="Vieira F.G."/>
            <person name="Vilella A.J."/>
            <person name="Villasante A."/>
            <person name="Walenz B."/>
            <person name="Wang J."/>
            <person name="Wasserman M."/>
            <person name="Watts T."/>
            <person name="Wilson D."/>
            <person name="Wilson R.K."/>
            <person name="Wing R.A."/>
            <person name="Wolfner M.F."/>
            <person name="Wong A."/>
            <person name="Wong G.K."/>
            <person name="Wu C.I."/>
            <person name="Wu G."/>
            <person name="Yamamoto D."/>
            <person name="Yang H.P."/>
            <person name="Yang S.P."/>
            <person name="Yorke J.A."/>
            <person name="Yoshida K."/>
            <person name="Zdobnov E."/>
            <person name="Zhang P."/>
            <person name="Zhang Y."/>
            <person name="Zimin A.V."/>
            <person name="Baldwin J."/>
            <person name="Abdouelleil A."/>
            <person name="Abdulkadir J."/>
            <person name="Abebe A."/>
            <person name="Abera B."/>
            <person name="Abreu J."/>
            <person name="Acer S.C."/>
            <person name="Aftuck L."/>
            <person name="Alexander A."/>
            <person name="An P."/>
            <person name="Anderson E."/>
            <person name="Anderson S."/>
            <person name="Arachi H."/>
            <person name="Azer M."/>
            <person name="Bachantsang P."/>
            <person name="Barry A."/>
            <person name="Bayul T."/>
            <person name="Berlin A."/>
            <person name="Bessette D."/>
            <person name="Bloom T."/>
            <person name="Blye J."/>
            <person name="Boguslavskiy L."/>
            <person name="Bonnet C."/>
            <person name="Boukhgalter B."/>
            <person name="Bourzgui I."/>
            <person name="Brown A."/>
            <person name="Cahill P."/>
            <person name="Channer S."/>
            <person name="Cheshatsang Y."/>
            <person name="Chuda L."/>
            <person name="Citroen M."/>
            <person name="Collymore A."/>
            <person name="Cooke P."/>
            <person name="Costello M."/>
            <person name="D'Aco K."/>
            <person name="Daza R."/>
            <person name="De Haan G."/>
            <person name="DeGray S."/>
            <person name="DeMaso C."/>
            <person name="Dhargay N."/>
            <person name="Dooley K."/>
            <person name="Dooley E."/>
            <person name="Doricent M."/>
            <person name="Dorje P."/>
            <person name="Dorjee K."/>
            <person name="Dupes A."/>
            <person name="Elong R."/>
            <person name="Falk J."/>
            <person name="Farina A."/>
            <person name="Faro S."/>
            <person name="Ferguson D."/>
            <person name="Fisher S."/>
            <person name="Foley C.D."/>
            <person name="Franke A."/>
            <person name="Friedrich D."/>
            <person name="Gadbois L."/>
            <person name="Gearin G."/>
            <person name="Gearin C.R."/>
            <person name="Giannoukos G."/>
            <person name="Goode T."/>
            <person name="Graham J."/>
            <person name="Grandbois E."/>
            <person name="Grewal S."/>
            <person name="Gyaltsen K."/>
            <person name="Hafez N."/>
            <person name="Hagos B."/>
            <person name="Hall J."/>
            <person name="Henson C."/>
            <person name="Hollinger A."/>
            <person name="Honan T."/>
            <person name="Huard M.D."/>
            <person name="Hughes L."/>
            <person name="Hurhula B."/>
            <person name="Husby M.E."/>
            <person name="Kamat A."/>
            <person name="Kanga B."/>
            <person name="Kashin S."/>
            <person name="Khazanovich D."/>
            <person name="Kisner P."/>
            <person name="Lance K."/>
            <person name="Lara M."/>
            <person name="Lee W."/>
            <person name="Lennon N."/>
            <person name="Letendre F."/>
            <person name="LeVine R."/>
            <person name="Lipovsky A."/>
            <person name="Liu X."/>
            <person name="Liu J."/>
            <person name="Liu S."/>
            <person name="Lokyitsang T."/>
            <person name="Lokyitsang Y."/>
            <person name="Lubonja R."/>
            <person name="Lui A."/>
            <person name="MacDonald P."/>
            <person name="Magnisalis V."/>
            <person name="Maru K."/>
            <person name="Matthews C."/>
            <person name="McCusker W."/>
            <person name="McDonough S."/>
            <person name="Mehta T."/>
            <person name="Meldrim J."/>
            <person name="Meneus L."/>
            <person name="Mihai O."/>
            <person name="Mihalev A."/>
            <person name="Mihova T."/>
            <person name="Mittelman R."/>
            <person name="Mlenga V."/>
            <person name="Montmayeur A."/>
            <person name="Mulrain L."/>
            <person name="Navidi A."/>
            <person name="Naylor J."/>
            <person name="Negash T."/>
            <person name="Nguyen T."/>
            <person name="Nguyen N."/>
            <person name="Nicol R."/>
            <person name="Norbu C."/>
            <person name="Norbu N."/>
            <person name="Novod N."/>
            <person name="O'Neill B."/>
            <person name="Osman S."/>
            <person name="Markiewicz E."/>
            <person name="Oyono O.L."/>
            <person name="Patti C."/>
            <person name="Phunkhang P."/>
            <person name="Pierre F."/>
            <person name="Priest M."/>
            <person name="Raghuraman S."/>
            <person name="Rege F."/>
            <person name="Reyes R."/>
            <person name="Rise C."/>
            <person name="Rogov P."/>
            <person name="Ross K."/>
            <person name="Ryan E."/>
            <person name="Settipalli S."/>
            <person name="Shea T."/>
            <person name="Sherpa N."/>
            <person name="Shi L."/>
            <person name="Shih D."/>
            <person name="Sparrow T."/>
            <person name="Spaulding J."/>
            <person name="Stalker J."/>
            <person name="Stange-Thomann N."/>
            <person name="Stavropoulos S."/>
            <person name="Stone C."/>
            <person name="Strader C."/>
            <person name="Tesfaye S."/>
            <person name="Thomson T."/>
            <person name="Thoulutsang Y."/>
            <person name="Thoulutsang D."/>
            <person name="Topham K."/>
            <person name="Topping I."/>
            <person name="Tsamla T."/>
            <person name="Vassiliev H."/>
            <person name="Vo A."/>
            <person name="Wangchuk T."/>
            <person name="Wangdi T."/>
            <person name="Weiand M."/>
            <person name="Wilkinson J."/>
            <person name="Wilson A."/>
            <person name="Yadav S."/>
            <person name="Young G."/>
            <person name="Yu Q."/>
            <person name="Zembek L."/>
            <person name="Zhong D."/>
            <person name="Zimmer A."/>
            <person name="Zwirko Z."/>
            <person name="Jaffe D.B."/>
            <person name="Alvarez P."/>
            <person name="Brockman W."/>
            <person name="Butler J."/>
            <person name="Chin C."/>
            <person name="Gnerre S."/>
            <person name="Grabherr M."/>
            <person name="Kleber M."/>
            <person name="Mauceli E."/>
            <person name="MacCallum I."/>
        </authorList>
    </citation>
    <scope>NUCLEOTIDE SEQUENCE [LARGE SCALE GENOMIC DNA]</scope>
    <source>
        <strain evidence="8">Tai18E2 / Tucson 14021-0261.01</strain>
    </source>
</reference>
<dbReference type="Gene3D" id="2.40.50.40">
    <property type="match status" value="1"/>
</dbReference>
<reference evidence="7 8" key="2">
    <citation type="journal article" date="2007" name="PLoS Biol.">
        <title>Principles of genome evolution in the Drosophila melanogaster species group.</title>
        <authorList>
            <person name="Ranz J.M."/>
            <person name="Maurin D."/>
            <person name="Chan Y.S."/>
            <person name="von Grotthuss M."/>
            <person name="Hillier L.W."/>
            <person name="Roote J."/>
            <person name="Ashburner M."/>
            <person name="Bergman C.M."/>
        </authorList>
    </citation>
    <scope>NUCLEOTIDE SEQUENCE [LARGE SCALE GENOMIC DNA]</scope>
    <source>
        <strain evidence="8">Tai18E2 / Tucson 14021-0261.01</strain>
    </source>
</reference>
<feature type="compositionally biased region" description="Polar residues" evidence="5">
    <location>
        <begin position="68"/>
        <end position="80"/>
    </location>
</feature>
<protein>
    <recommendedName>
        <fullName evidence="6">Chromo domain-containing protein</fullName>
    </recommendedName>
</protein>
<dbReference type="Proteomes" id="UP000002282">
    <property type="component" value="Chromosome X"/>
</dbReference>
<proteinExistence type="predicted"/>
<dbReference type="SUPFAM" id="SSF54160">
    <property type="entry name" value="Chromo domain-like"/>
    <property type="match status" value="1"/>
</dbReference>
<feature type="compositionally biased region" description="Basic residues" evidence="5">
    <location>
        <begin position="44"/>
        <end position="54"/>
    </location>
</feature>
<dbReference type="EMBL" id="CM000162">
    <property type="protein sequence ID" value="EDX02626.2"/>
    <property type="molecule type" value="Genomic_DNA"/>
</dbReference>
<feature type="compositionally biased region" description="Basic residues" evidence="5">
    <location>
        <begin position="81"/>
        <end position="91"/>
    </location>
</feature>
<name>B4Q2I5_DROYA</name>
<dbReference type="HOGENOM" id="CLU_827096_0_0_1"/>
<feature type="compositionally biased region" description="Basic residues" evidence="5">
    <location>
        <begin position="130"/>
        <end position="140"/>
    </location>
</feature>
<feature type="compositionally biased region" description="Acidic residues" evidence="5">
    <location>
        <begin position="155"/>
        <end position="168"/>
    </location>
</feature>
<comment type="subcellular location">
    <subcellularLocation>
        <location evidence="2">Chromosome</location>
    </subcellularLocation>
    <subcellularLocation>
        <location evidence="1">Nucleus</location>
    </subcellularLocation>
</comment>